<protein>
    <submittedName>
        <fullName evidence="2">Probable F420-dependent oxidoreductase, MSMEG_2256 family</fullName>
    </submittedName>
</protein>
<dbReference type="CDD" id="cd01097">
    <property type="entry name" value="Tetrahydromethanopterin_reductase"/>
    <property type="match status" value="1"/>
</dbReference>
<dbReference type="EMBL" id="FMZF01000008">
    <property type="protein sequence ID" value="SDD47300.1"/>
    <property type="molecule type" value="Genomic_DNA"/>
</dbReference>
<dbReference type="InterPro" id="IPR011251">
    <property type="entry name" value="Luciferase-like_dom"/>
</dbReference>
<accession>A0A1G6V114</accession>
<name>A0A1G6V114_9ACTN</name>
<evidence type="ECO:0000313" key="3">
    <source>
        <dbReference type="Proteomes" id="UP000199416"/>
    </source>
</evidence>
<sequence length="339" mass="36221">MQVDRGAALDGPVDVRADARAAEDGGYDGFWVSEVAHDPFVGLAVAALATERVRLGTAIAVAFARTPMTTAAAADDLQALSGGRLVLGLGTQVKAHVTRRFSMPWSHPAARMREYVLALRAIWDTWHTGAPLAFRGEFYTHTLMTPVFTPPPHGFGPPPVLLAGVGETMTEVAGEVADGFLPHGFTTERYLREVSLPALERGRARTGRTLEGFVVAGSPMVAAGRTEEELAAATAAVRAQLAFYGSTPAYRPVLELHGWGELGERLHALSLRGRWEEMGRLLDDEVLDALAVVGRPEEAGREVVRRYGDLVDRISLATPRGADPGTTARVVAAVREAAG</sequence>
<organism evidence="2 3">
    <name type="scientific">Geodermatophilus telluris</name>
    <dbReference type="NCBI Taxonomy" id="1190417"/>
    <lineage>
        <taxon>Bacteria</taxon>
        <taxon>Bacillati</taxon>
        <taxon>Actinomycetota</taxon>
        <taxon>Actinomycetes</taxon>
        <taxon>Geodermatophilales</taxon>
        <taxon>Geodermatophilaceae</taxon>
        <taxon>Geodermatophilus</taxon>
    </lineage>
</organism>
<dbReference type="AlphaFoldDB" id="A0A1G6V114"/>
<evidence type="ECO:0000259" key="1">
    <source>
        <dbReference type="Pfam" id="PF00296"/>
    </source>
</evidence>
<proteinExistence type="predicted"/>
<dbReference type="SUPFAM" id="SSF51679">
    <property type="entry name" value="Bacterial luciferase-like"/>
    <property type="match status" value="1"/>
</dbReference>
<reference evidence="3" key="1">
    <citation type="submission" date="2016-10" db="EMBL/GenBank/DDBJ databases">
        <authorList>
            <person name="Varghese N."/>
            <person name="Submissions S."/>
        </authorList>
    </citation>
    <scope>NUCLEOTIDE SEQUENCE [LARGE SCALE GENOMIC DNA]</scope>
    <source>
        <strain evidence="3">DSM 45421</strain>
    </source>
</reference>
<dbReference type="Proteomes" id="UP000199416">
    <property type="component" value="Unassembled WGS sequence"/>
</dbReference>
<feature type="domain" description="Luciferase-like" evidence="1">
    <location>
        <begin position="14"/>
        <end position="308"/>
    </location>
</feature>
<dbReference type="NCBIfam" id="TIGR03617">
    <property type="entry name" value="F420_MSMEG_2256"/>
    <property type="match status" value="1"/>
</dbReference>
<dbReference type="InterPro" id="IPR050564">
    <property type="entry name" value="F420-G6PD/mer"/>
</dbReference>
<dbReference type="PANTHER" id="PTHR43244">
    <property type="match status" value="1"/>
</dbReference>
<dbReference type="InterPro" id="IPR019919">
    <property type="entry name" value="Lucif-like_OxRdtase_MSMEG_2256"/>
</dbReference>
<gene>
    <name evidence="2" type="ORF">SAMN05660690_4301</name>
</gene>
<dbReference type="OrthoDB" id="3284378at2"/>
<dbReference type="Gene3D" id="3.20.20.30">
    <property type="entry name" value="Luciferase-like domain"/>
    <property type="match status" value="1"/>
</dbReference>
<evidence type="ECO:0000313" key="2">
    <source>
        <dbReference type="EMBL" id="SDD47300.1"/>
    </source>
</evidence>
<dbReference type="Pfam" id="PF00296">
    <property type="entry name" value="Bac_luciferase"/>
    <property type="match status" value="1"/>
</dbReference>
<keyword evidence="3" id="KW-1185">Reference proteome</keyword>
<dbReference type="STRING" id="1190417.SAMN05660690_4301"/>
<dbReference type="PANTHER" id="PTHR43244:SF2">
    <property type="entry name" value="CONSERVED HYPOTHETICAL ALANINE AND PROLINE-RICH PROTEIN"/>
    <property type="match status" value="1"/>
</dbReference>
<dbReference type="RefSeq" id="WP_091368743.1">
    <property type="nucleotide sequence ID" value="NZ_FMZF01000008.1"/>
</dbReference>
<dbReference type="GO" id="GO:0016705">
    <property type="term" value="F:oxidoreductase activity, acting on paired donors, with incorporation or reduction of molecular oxygen"/>
    <property type="evidence" value="ECO:0007669"/>
    <property type="project" value="InterPro"/>
</dbReference>
<dbReference type="InterPro" id="IPR036661">
    <property type="entry name" value="Luciferase-like_sf"/>
</dbReference>